<keyword evidence="8" id="KW-1185">Reference proteome</keyword>
<dbReference type="InterPro" id="IPR035994">
    <property type="entry name" value="Nucleoside_phosphorylase_sf"/>
</dbReference>
<reference evidence="7 8" key="1">
    <citation type="submission" date="2018-06" db="EMBL/GenBank/DDBJ databases">
        <title>Flavobacterium sp IMCC34762, genome.</title>
        <authorList>
            <person name="Joung Y."/>
            <person name="Cho J."/>
            <person name="Song J."/>
        </authorList>
    </citation>
    <scope>NUCLEOTIDE SEQUENCE [LARGE SCALE GENOMIC DNA]</scope>
    <source>
        <strain evidence="7 8">IMCC34762</strain>
    </source>
</reference>
<dbReference type="Gene3D" id="3.40.50.1580">
    <property type="entry name" value="Nucleoside phosphorylase domain"/>
    <property type="match status" value="1"/>
</dbReference>
<dbReference type="PANTHER" id="PTHR46832">
    <property type="entry name" value="5'-METHYLTHIOADENOSINE/S-ADENOSYLHOMOCYSTEINE NUCLEOSIDASE"/>
    <property type="match status" value="1"/>
</dbReference>
<dbReference type="NCBIfam" id="TIGR01704">
    <property type="entry name" value="MTA_SAH-Nsdase"/>
    <property type="match status" value="1"/>
</dbReference>
<comment type="caution">
    <text evidence="7">The sequence shown here is derived from an EMBL/GenBank/DDBJ whole genome shotgun (WGS) entry which is preliminary data.</text>
</comment>
<dbReference type="CDD" id="cd09008">
    <property type="entry name" value="MTAN"/>
    <property type="match status" value="1"/>
</dbReference>
<feature type="domain" description="Nucleoside phosphorylase" evidence="6">
    <location>
        <begin position="3"/>
        <end position="249"/>
    </location>
</feature>
<dbReference type="OrthoDB" id="9792278at2"/>
<comment type="pathway">
    <text evidence="1">Amino-acid biosynthesis; L-methionine biosynthesis via salvage pathway; S-methyl-5-thio-alpha-D-ribose 1-phosphate from S-methyl-5'-thioadenosine (hydrolase route): step 1/2.</text>
</comment>
<evidence type="ECO:0000256" key="2">
    <source>
        <dbReference type="ARBA" id="ARBA00011974"/>
    </source>
</evidence>
<dbReference type="GO" id="GO:0019509">
    <property type="term" value="P:L-methionine salvage from methylthioadenosine"/>
    <property type="evidence" value="ECO:0007669"/>
    <property type="project" value="UniProtKB-UniPathway"/>
</dbReference>
<proteinExistence type="predicted"/>
<evidence type="ECO:0000256" key="5">
    <source>
        <dbReference type="ARBA" id="ARBA00023167"/>
    </source>
</evidence>
<dbReference type="GO" id="GO:0009164">
    <property type="term" value="P:nucleoside catabolic process"/>
    <property type="evidence" value="ECO:0007669"/>
    <property type="project" value="InterPro"/>
</dbReference>
<dbReference type="AlphaFoldDB" id="A0A2W7TUR3"/>
<protein>
    <recommendedName>
        <fullName evidence="2">adenosylhomocysteine nucleosidase</fullName>
        <ecNumber evidence="2">3.2.2.9</ecNumber>
    </recommendedName>
</protein>
<dbReference type="GO" id="GO:0019284">
    <property type="term" value="P:L-methionine salvage from S-adenosylmethionine"/>
    <property type="evidence" value="ECO:0007669"/>
    <property type="project" value="TreeGrafter"/>
</dbReference>
<dbReference type="InterPro" id="IPR000845">
    <property type="entry name" value="Nucleoside_phosphorylase_d"/>
</dbReference>
<name>A0A2W7TUR3_9FLAO</name>
<evidence type="ECO:0000256" key="4">
    <source>
        <dbReference type="ARBA" id="ARBA00022801"/>
    </source>
</evidence>
<dbReference type="PANTHER" id="PTHR46832:SF1">
    <property type="entry name" value="5'-METHYLTHIOADENOSINE_S-ADENOSYLHOMOCYSTEINE NUCLEOSIDASE"/>
    <property type="match status" value="1"/>
</dbReference>
<dbReference type="EC" id="3.2.2.9" evidence="2"/>
<dbReference type="Proteomes" id="UP000249177">
    <property type="component" value="Unassembled WGS sequence"/>
</dbReference>
<dbReference type="SUPFAM" id="SSF53167">
    <property type="entry name" value="Purine and uridine phosphorylases"/>
    <property type="match status" value="1"/>
</dbReference>
<dbReference type="GO" id="GO:0008782">
    <property type="term" value="F:adenosylhomocysteine nucleosidase activity"/>
    <property type="evidence" value="ECO:0007669"/>
    <property type="project" value="UniProtKB-EC"/>
</dbReference>
<sequence>MERIGILGAMPEEINGIVLLLKDKKEVGKGMRTYYLGTINDIEVVVVFSRWGKVASATTVTHLIVEFGITELFFIGVAGAIHSDLNIGDIVVASSLIQHDLDARPIIQRFEIPLLGKTALYSPKEMLAKTVKNMDELVNDKSLIHLLSPKQREKFSLWNPKMVVGQIASGDRFIASHKDKENLLAILPEVLCAEMEGAAVAQVCFEYNVPYVIIRIISDEANDNSVVDFIEFVSQVASRFGVEIIKKLLKK</sequence>
<keyword evidence="4" id="KW-0378">Hydrolase</keyword>
<dbReference type="EMBL" id="QKXH01000004">
    <property type="protein sequence ID" value="PZX94011.1"/>
    <property type="molecule type" value="Genomic_DNA"/>
</dbReference>
<evidence type="ECO:0000313" key="8">
    <source>
        <dbReference type="Proteomes" id="UP000249177"/>
    </source>
</evidence>
<dbReference type="GO" id="GO:0005829">
    <property type="term" value="C:cytosol"/>
    <property type="evidence" value="ECO:0007669"/>
    <property type="project" value="TreeGrafter"/>
</dbReference>
<keyword evidence="3" id="KW-0028">Amino-acid biosynthesis</keyword>
<keyword evidence="5" id="KW-0486">Methionine biosynthesis</keyword>
<dbReference type="UniPathway" id="UPA00904">
    <property type="reaction ID" value="UER00871"/>
</dbReference>
<evidence type="ECO:0000256" key="3">
    <source>
        <dbReference type="ARBA" id="ARBA00022605"/>
    </source>
</evidence>
<evidence type="ECO:0000256" key="1">
    <source>
        <dbReference type="ARBA" id="ARBA00004945"/>
    </source>
</evidence>
<organism evidence="7 8">
    <name type="scientific">Flavobacterium aquariorum</name>
    <dbReference type="NCBI Taxonomy" id="2217670"/>
    <lineage>
        <taxon>Bacteria</taxon>
        <taxon>Pseudomonadati</taxon>
        <taxon>Bacteroidota</taxon>
        <taxon>Flavobacteriia</taxon>
        <taxon>Flavobacteriales</taxon>
        <taxon>Flavobacteriaceae</taxon>
        <taxon>Flavobacterium</taxon>
    </lineage>
</organism>
<accession>A0A2W7TUR3</accession>
<dbReference type="Pfam" id="PF01048">
    <property type="entry name" value="PNP_UDP_1"/>
    <property type="match status" value="1"/>
</dbReference>
<dbReference type="NCBIfam" id="NF004079">
    <property type="entry name" value="PRK05584.1"/>
    <property type="match status" value="1"/>
</dbReference>
<dbReference type="InterPro" id="IPR010049">
    <property type="entry name" value="MTA_SAH_Nsdase"/>
</dbReference>
<evidence type="ECO:0000259" key="6">
    <source>
        <dbReference type="Pfam" id="PF01048"/>
    </source>
</evidence>
<dbReference type="GO" id="GO:0008930">
    <property type="term" value="F:methylthioadenosine nucleosidase activity"/>
    <property type="evidence" value="ECO:0007669"/>
    <property type="project" value="InterPro"/>
</dbReference>
<gene>
    <name evidence="7" type="ORF">DOS84_08710</name>
</gene>
<dbReference type="RefSeq" id="WP_111409724.1">
    <property type="nucleotide sequence ID" value="NZ_QKXH01000004.1"/>
</dbReference>
<evidence type="ECO:0000313" key="7">
    <source>
        <dbReference type="EMBL" id="PZX94011.1"/>
    </source>
</evidence>